<proteinExistence type="predicted"/>
<evidence type="ECO:0000313" key="2">
    <source>
        <dbReference type="Proteomes" id="UP000237082"/>
    </source>
</evidence>
<dbReference type="Proteomes" id="UP000237082">
    <property type="component" value="Unassembled WGS sequence"/>
</dbReference>
<dbReference type="EMBL" id="PQWB01000097">
    <property type="protein sequence ID" value="POZ60767.1"/>
    <property type="molecule type" value="Genomic_DNA"/>
</dbReference>
<sequence length="252" mass="28294">MSSTLRYRIQRAPDVDAATLRRLHALRLAQFPFRAPAPAMEEDMWREFLLSYRQDQAWSVVFHDPAGIPRGFWLAVAERTVAPARPGMLLRVDYSYTEPGWRGNSALIASTLRVLWRVKRQAPRLPLLFGCICFPNSFVRVAATFGGVATLADRPLAPGDKALLEQLGMAASGSRWNAAAGLADFRDHTPPALAAHIADTPRLAKHLARYEAANPDWRLGMALPIFCEIRLSEACRGVWHSLRRAWRSQRAR</sequence>
<comment type="caution">
    <text evidence="1">The sequence shown here is derived from an EMBL/GenBank/DDBJ whole genome shotgun (WGS) entry which is preliminary data.</text>
</comment>
<evidence type="ECO:0000313" key="1">
    <source>
        <dbReference type="EMBL" id="POZ60767.1"/>
    </source>
</evidence>
<organism evidence="1 2">
    <name type="scientific">Chromobacterium alticapitis</name>
    <dbReference type="NCBI Taxonomy" id="2073169"/>
    <lineage>
        <taxon>Bacteria</taxon>
        <taxon>Pseudomonadati</taxon>
        <taxon>Pseudomonadota</taxon>
        <taxon>Betaproteobacteria</taxon>
        <taxon>Neisseriales</taxon>
        <taxon>Chromobacteriaceae</taxon>
        <taxon>Chromobacterium</taxon>
    </lineage>
</organism>
<reference evidence="2" key="1">
    <citation type="submission" date="2018-02" db="EMBL/GenBank/DDBJ databases">
        <authorList>
            <person name="O'Hara-Hanley K."/>
            <person name="Soby S."/>
        </authorList>
    </citation>
    <scope>NUCLEOTIDE SEQUENCE [LARGE SCALE GENOMIC DNA]</scope>
    <source>
        <strain evidence="2">MWU14-2602</strain>
    </source>
</reference>
<name>A0A2S5DCR4_9NEIS</name>
<dbReference type="OrthoDB" id="333393at2"/>
<dbReference type="AlphaFoldDB" id="A0A2S5DCR4"/>
<gene>
    <name evidence="1" type="ORF">C2I19_17405</name>
</gene>
<protein>
    <recommendedName>
        <fullName evidence="3">GNAT family N-acetyltransferase</fullName>
    </recommendedName>
</protein>
<keyword evidence="2" id="KW-1185">Reference proteome</keyword>
<evidence type="ECO:0008006" key="3">
    <source>
        <dbReference type="Google" id="ProtNLM"/>
    </source>
</evidence>
<accession>A0A2S5DCR4</accession>
<dbReference type="RefSeq" id="WP_103903912.1">
    <property type="nucleotide sequence ID" value="NZ_PQWB01000097.1"/>
</dbReference>